<gene>
    <name evidence="1" type="ORF">SBAD_LOCUS3434</name>
</gene>
<dbReference type="EMBL" id="UZAM01007742">
    <property type="protein sequence ID" value="VDP01131.1"/>
    <property type="molecule type" value="Genomic_DNA"/>
</dbReference>
<dbReference type="AlphaFoldDB" id="A0A183III9"/>
<evidence type="ECO:0000313" key="1">
    <source>
        <dbReference type="EMBL" id="VDP01131.1"/>
    </source>
</evidence>
<reference evidence="1 2" key="2">
    <citation type="submission" date="2018-11" db="EMBL/GenBank/DDBJ databases">
        <authorList>
            <consortium name="Pathogen Informatics"/>
        </authorList>
    </citation>
    <scope>NUCLEOTIDE SEQUENCE [LARGE SCALE GENOMIC DNA]</scope>
</reference>
<protein>
    <submittedName>
        <fullName evidence="3">Phage portal protein</fullName>
    </submittedName>
</protein>
<proteinExistence type="predicted"/>
<dbReference type="WBParaSite" id="SBAD_0000359301-mRNA-1">
    <property type="protein sequence ID" value="SBAD_0000359301-mRNA-1"/>
    <property type="gene ID" value="SBAD_0000359301"/>
</dbReference>
<reference evidence="3" key="1">
    <citation type="submission" date="2016-06" db="UniProtKB">
        <authorList>
            <consortium name="WormBaseParasite"/>
        </authorList>
    </citation>
    <scope>IDENTIFICATION</scope>
</reference>
<organism evidence="3">
    <name type="scientific">Soboliphyme baturini</name>
    <dbReference type="NCBI Taxonomy" id="241478"/>
    <lineage>
        <taxon>Eukaryota</taxon>
        <taxon>Metazoa</taxon>
        <taxon>Ecdysozoa</taxon>
        <taxon>Nematoda</taxon>
        <taxon>Enoplea</taxon>
        <taxon>Dorylaimia</taxon>
        <taxon>Dioctophymatida</taxon>
        <taxon>Dioctophymatoidea</taxon>
        <taxon>Soboliphymatidae</taxon>
        <taxon>Soboliphyme</taxon>
    </lineage>
</organism>
<keyword evidence="2" id="KW-1185">Reference proteome</keyword>
<dbReference type="Proteomes" id="UP000270296">
    <property type="component" value="Unassembled WGS sequence"/>
</dbReference>
<name>A0A183III9_9BILA</name>
<sequence>MKNDYAPAHYVPANAVNLDGQNSQFTDAECFQQGMAFFANAVSASALRNVIRPFTWSEKMHFTRFAVLHTEPLHRAAIRKNAA</sequence>
<evidence type="ECO:0000313" key="2">
    <source>
        <dbReference type="Proteomes" id="UP000270296"/>
    </source>
</evidence>
<evidence type="ECO:0000313" key="3">
    <source>
        <dbReference type="WBParaSite" id="SBAD_0000359301-mRNA-1"/>
    </source>
</evidence>
<accession>A0A183III9</accession>